<keyword evidence="4" id="KW-0029">Amino-acid transport</keyword>
<dbReference type="OrthoDB" id="40134at2759"/>
<protein>
    <recommendedName>
        <fullName evidence="8">Amino acid transporter transmembrane domain-containing protein</fullName>
    </recommendedName>
</protein>
<proteinExistence type="predicted"/>
<keyword evidence="5 7" id="KW-1133">Transmembrane helix</keyword>
<dbReference type="InterPro" id="IPR013057">
    <property type="entry name" value="AA_transpt_TM"/>
</dbReference>
<accession>A0A9Q1GIH9</accession>
<keyword evidence="6 7" id="KW-0472">Membrane</keyword>
<reference evidence="9" key="1">
    <citation type="submission" date="2022-04" db="EMBL/GenBank/DDBJ databases">
        <title>Carnegiea gigantea Genome sequencing and assembly v2.</title>
        <authorList>
            <person name="Copetti D."/>
            <person name="Sanderson M.J."/>
            <person name="Burquez A."/>
            <person name="Wojciechowski M.F."/>
        </authorList>
    </citation>
    <scope>NUCLEOTIDE SEQUENCE</scope>
    <source>
        <strain evidence="9">SGP5-SGP5p</strain>
        <tissue evidence="9">Aerial part</tissue>
    </source>
</reference>
<keyword evidence="10" id="KW-1185">Reference proteome</keyword>
<comment type="caution">
    <text evidence="9">The sequence shown here is derived from an EMBL/GenBank/DDBJ whole genome shotgun (WGS) entry which is preliminary data.</text>
</comment>
<gene>
    <name evidence="9" type="ORF">Cgig2_005524</name>
</gene>
<dbReference type="Proteomes" id="UP001153076">
    <property type="component" value="Unassembled WGS sequence"/>
</dbReference>
<dbReference type="Pfam" id="PF01490">
    <property type="entry name" value="Aa_trans"/>
    <property type="match status" value="1"/>
</dbReference>
<organism evidence="9 10">
    <name type="scientific">Carnegiea gigantea</name>
    <dbReference type="NCBI Taxonomy" id="171969"/>
    <lineage>
        <taxon>Eukaryota</taxon>
        <taxon>Viridiplantae</taxon>
        <taxon>Streptophyta</taxon>
        <taxon>Embryophyta</taxon>
        <taxon>Tracheophyta</taxon>
        <taxon>Spermatophyta</taxon>
        <taxon>Magnoliopsida</taxon>
        <taxon>eudicotyledons</taxon>
        <taxon>Gunneridae</taxon>
        <taxon>Pentapetalae</taxon>
        <taxon>Caryophyllales</taxon>
        <taxon>Cactineae</taxon>
        <taxon>Cactaceae</taxon>
        <taxon>Cactoideae</taxon>
        <taxon>Echinocereeae</taxon>
        <taxon>Carnegiea</taxon>
    </lineage>
</organism>
<dbReference type="PANTHER" id="PTHR48017">
    <property type="entry name" value="OS05G0424000 PROTEIN-RELATED"/>
    <property type="match status" value="1"/>
</dbReference>
<dbReference type="EMBL" id="JAKOGI010002845">
    <property type="protein sequence ID" value="KAJ8421225.1"/>
    <property type="molecule type" value="Genomic_DNA"/>
</dbReference>
<name>A0A9Q1GIH9_9CARY</name>
<evidence type="ECO:0000313" key="10">
    <source>
        <dbReference type="Proteomes" id="UP001153076"/>
    </source>
</evidence>
<feature type="transmembrane region" description="Helical" evidence="7">
    <location>
        <begin position="158"/>
        <end position="176"/>
    </location>
</feature>
<sequence>MALPIFNLSSREHEFHPPWKQTVEGVAYFIFAVVVPNMSSIRLWLGVSVILTFASYIGFLLVALPIDGRQEQGGQRTTKSHNCSISHSILCIPTGKAKRHRDADVKQGREDKVFNAFSAVSAIILCNTSGMLPEIRVFYSTVREPAVKNMRRALYVQYKAGLITYCGASIFGYWAYSSEALLSKQLSGPKWAKVLTSLGVFLQNIISQHVSTTITFAQSKHVPPTPCPFFYSSNMHDGQKSSYHRR</sequence>
<evidence type="ECO:0000256" key="5">
    <source>
        <dbReference type="ARBA" id="ARBA00022989"/>
    </source>
</evidence>
<evidence type="ECO:0000256" key="2">
    <source>
        <dbReference type="ARBA" id="ARBA00022448"/>
    </source>
</evidence>
<evidence type="ECO:0000256" key="1">
    <source>
        <dbReference type="ARBA" id="ARBA00004370"/>
    </source>
</evidence>
<comment type="subcellular location">
    <subcellularLocation>
        <location evidence="1">Membrane</location>
    </subcellularLocation>
</comment>
<evidence type="ECO:0000256" key="6">
    <source>
        <dbReference type="ARBA" id="ARBA00023136"/>
    </source>
</evidence>
<keyword evidence="2" id="KW-0813">Transport</keyword>
<dbReference type="AlphaFoldDB" id="A0A9Q1GIH9"/>
<feature type="domain" description="Amino acid transporter transmembrane" evidence="8">
    <location>
        <begin position="26"/>
        <end position="216"/>
    </location>
</feature>
<dbReference type="GO" id="GO:0006865">
    <property type="term" value="P:amino acid transport"/>
    <property type="evidence" value="ECO:0007669"/>
    <property type="project" value="UniProtKB-KW"/>
</dbReference>
<dbReference type="GO" id="GO:0016020">
    <property type="term" value="C:membrane"/>
    <property type="evidence" value="ECO:0007669"/>
    <property type="project" value="UniProtKB-SubCell"/>
</dbReference>
<evidence type="ECO:0000259" key="8">
    <source>
        <dbReference type="Pfam" id="PF01490"/>
    </source>
</evidence>
<evidence type="ECO:0000256" key="4">
    <source>
        <dbReference type="ARBA" id="ARBA00022970"/>
    </source>
</evidence>
<evidence type="ECO:0000256" key="3">
    <source>
        <dbReference type="ARBA" id="ARBA00022692"/>
    </source>
</evidence>
<evidence type="ECO:0000313" key="9">
    <source>
        <dbReference type="EMBL" id="KAJ8421225.1"/>
    </source>
</evidence>
<evidence type="ECO:0000256" key="7">
    <source>
        <dbReference type="SAM" id="Phobius"/>
    </source>
</evidence>
<feature type="transmembrane region" description="Helical" evidence="7">
    <location>
        <begin position="43"/>
        <end position="66"/>
    </location>
</feature>
<keyword evidence="3 7" id="KW-0812">Transmembrane</keyword>